<reference evidence="1" key="1">
    <citation type="journal article" date="2014" name="Front. Microbiol.">
        <title>High frequency of phylogenetically diverse reductive dehalogenase-homologous genes in deep subseafloor sedimentary metagenomes.</title>
        <authorList>
            <person name="Kawai M."/>
            <person name="Futagami T."/>
            <person name="Toyoda A."/>
            <person name="Takaki Y."/>
            <person name="Nishi S."/>
            <person name="Hori S."/>
            <person name="Arai W."/>
            <person name="Tsubouchi T."/>
            <person name="Morono Y."/>
            <person name="Uchiyama I."/>
            <person name="Ito T."/>
            <person name="Fujiyama A."/>
            <person name="Inagaki F."/>
            <person name="Takami H."/>
        </authorList>
    </citation>
    <scope>NUCLEOTIDE SEQUENCE</scope>
    <source>
        <strain evidence="1">Expedition CK06-06</strain>
    </source>
</reference>
<dbReference type="AlphaFoldDB" id="X1SQ81"/>
<sequence length="70" mass="7562">MPLLIYPDELAGVMRSGLNRITSQAKAMAEAEPVPTKADFNTGLGKLDAETKRLQAFLTGIDVQVEKTAE</sequence>
<gene>
    <name evidence="1" type="ORF">S12H4_00678</name>
</gene>
<accession>X1SQ81</accession>
<comment type="caution">
    <text evidence="1">The sequence shown here is derived from an EMBL/GenBank/DDBJ whole genome shotgun (WGS) entry which is preliminary data.</text>
</comment>
<evidence type="ECO:0000313" key="1">
    <source>
        <dbReference type="EMBL" id="GAI69954.1"/>
    </source>
</evidence>
<dbReference type="EMBL" id="BARW01000094">
    <property type="protein sequence ID" value="GAI69954.1"/>
    <property type="molecule type" value="Genomic_DNA"/>
</dbReference>
<organism evidence="1">
    <name type="scientific">marine sediment metagenome</name>
    <dbReference type="NCBI Taxonomy" id="412755"/>
    <lineage>
        <taxon>unclassified sequences</taxon>
        <taxon>metagenomes</taxon>
        <taxon>ecological metagenomes</taxon>
    </lineage>
</organism>
<proteinExistence type="predicted"/>
<name>X1SQ81_9ZZZZ</name>
<protein>
    <submittedName>
        <fullName evidence="1">Uncharacterized protein</fullName>
    </submittedName>
</protein>